<feature type="transmembrane region" description="Helical" evidence="1">
    <location>
        <begin position="246"/>
        <end position="268"/>
    </location>
</feature>
<keyword evidence="1" id="KW-0472">Membrane</keyword>
<evidence type="ECO:0000313" key="2">
    <source>
        <dbReference type="EMBL" id="OAN47216.1"/>
    </source>
</evidence>
<dbReference type="EMBL" id="LWQS01000038">
    <property type="protein sequence ID" value="OAN47216.1"/>
    <property type="molecule type" value="Genomic_DNA"/>
</dbReference>
<feature type="transmembrane region" description="Helical" evidence="1">
    <location>
        <begin position="144"/>
        <end position="163"/>
    </location>
</feature>
<comment type="caution">
    <text evidence="2">The sequence shown here is derived from an EMBL/GenBank/DDBJ whole genome shotgun (WGS) entry which is preliminary data.</text>
</comment>
<evidence type="ECO:0000256" key="1">
    <source>
        <dbReference type="SAM" id="Phobius"/>
    </source>
</evidence>
<keyword evidence="1" id="KW-0812">Transmembrane</keyword>
<feature type="transmembrane region" description="Helical" evidence="1">
    <location>
        <begin position="6"/>
        <end position="25"/>
    </location>
</feature>
<keyword evidence="1" id="KW-1133">Transmembrane helix</keyword>
<dbReference type="STRING" id="1707952.A6A03_00270"/>
<sequence>MLIAGLIALIIYPGGVLAIGLGIGYRLLTTRQLPANGSLLLTTEWLGWLALATLGLVAGGLASLPWPWHPAPLPYGWLGAWVLLEAAAWLPLWPALSSGAPHLVRAAVREAQIGVAGRAIVWSVAAISLSSTGGLNGWTLSGHLLVWLAGLLSLPAAINWGPFGPEPSLGPKGITAGLPARPAAALTFARDTVAAALMTVVWMAGLPRELLPPWAELLIIIGGSAITTLTLQWLQGRLPRLSVPAALRTLLIWAGSLAVLAVAVLGLGQSA</sequence>
<dbReference type="RefSeq" id="WP_066784055.1">
    <property type="nucleotide sequence ID" value="NZ_LWQS01000038.1"/>
</dbReference>
<dbReference type="Proteomes" id="UP000078287">
    <property type="component" value="Unassembled WGS sequence"/>
</dbReference>
<keyword evidence="3" id="KW-1185">Reference proteome</keyword>
<name>A0A178MFA0_9CHLR</name>
<organism evidence="2 3">
    <name type="scientific">Chloroflexus islandicus</name>
    <dbReference type="NCBI Taxonomy" id="1707952"/>
    <lineage>
        <taxon>Bacteria</taxon>
        <taxon>Bacillati</taxon>
        <taxon>Chloroflexota</taxon>
        <taxon>Chloroflexia</taxon>
        <taxon>Chloroflexales</taxon>
        <taxon>Chloroflexineae</taxon>
        <taxon>Chloroflexaceae</taxon>
        <taxon>Chloroflexus</taxon>
    </lineage>
</organism>
<feature type="transmembrane region" description="Helical" evidence="1">
    <location>
        <begin position="217"/>
        <end position="234"/>
    </location>
</feature>
<dbReference type="AlphaFoldDB" id="A0A178MFA0"/>
<feature type="transmembrane region" description="Helical" evidence="1">
    <location>
        <begin position="45"/>
        <end position="68"/>
    </location>
</feature>
<feature type="transmembrane region" description="Helical" evidence="1">
    <location>
        <begin position="115"/>
        <end position="138"/>
    </location>
</feature>
<evidence type="ECO:0000313" key="3">
    <source>
        <dbReference type="Proteomes" id="UP000078287"/>
    </source>
</evidence>
<protein>
    <submittedName>
        <fullName evidence="2">Uncharacterized protein</fullName>
    </submittedName>
</protein>
<feature type="transmembrane region" description="Helical" evidence="1">
    <location>
        <begin position="183"/>
        <end position="205"/>
    </location>
</feature>
<reference evidence="2 3" key="1">
    <citation type="submission" date="2016-04" db="EMBL/GenBank/DDBJ databases">
        <title>Chloroflexus islandicus sp. nov., a thermophilic filamentous anoxygenic phototrophic bacterium from geyser Strokkur (Iceland).</title>
        <authorList>
            <person name="Gaisin V.A."/>
            <person name="Kalashnikov A.M."/>
            <person name="Sukhacheva M.V."/>
            <person name="Grouzdev D.S."/>
            <person name="Ivanov T.M."/>
            <person name="Kuznetsov B."/>
            <person name="Gorlenko V.M."/>
        </authorList>
    </citation>
    <scope>NUCLEOTIDE SEQUENCE [LARGE SCALE GENOMIC DNA]</scope>
    <source>
        <strain evidence="3">isl-2</strain>
    </source>
</reference>
<feature type="transmembrane region" description="Helical" evidence="1">
    <location>
        <begin position="74"/>
        <end position="94"/>
    </location>
</feature>
<gene>
    <name evidence="2" type="ORF">A6A03_00270</name>
</gene>
<accession>A0A178MFA0</accession>
<proteinExistence type="predicted"/>
<dbReference type="OrthoDB" id="162051at2"/>